<comment type="catalytic activity">
    <reaction evidence="8">
        <text>Exolytic cleavage of the (1-&gt;4)-beta-glycosidic linkage between N-acetylmuramic acid (MurNAc) and N-acetylglucosamine (GlcNAc) residues in peptidoglycan, from either the reducing or the non-reducing ends of the peptidoglycan chains, with concomitant formation of a 1,6-anhydrobond in the MurNAc residue.</text>
        <dbReference type="EC" id="4.2.2.n1"/>
    </reaction>
</comment>
<evidence type="ECO:0000256" key="2">
    <source>
        <dbReference type="ARBA" id="ARBA00010333"/>
    </source>
</evidence>
<dbReference type="SMART" id="SM00062">
    <property type="entry name" value="PBPb"/>
    <property type="match status" value="1"/>
</dbReference>
<comment type="subcellular location">
    <subcellularLocation>
        <location evidence="8">Cell outer membrane</location>
        <topology evidence="8">Peripheral membrane protein</topology>
    </subcellularLocation>
    <text evidence="8">Attached to the inner leaflet of the outer membrane.</text>
</comment>
<evidence type="ECO:0000313" key="12">
    <source>
        <dbReference type="EMBL" id="VEJ10181.1"/>
    </source>
</evidence>
<evidence type="ECO:0000256" key="5">
    <source>
        <dbReference type="ARBA" id="ARBA00023237"/>
    </source>
</evidence>
<dbReference type="Pfam" id="PF01464">
    <property type="entry name" value="SLT"/>
    <property type="match status" value="1"/>
</dbReference>
<comment type="similarity">
    <text evidence="8">In the N-terminal section; belongs to the bacterial solute-binding protein 3 family.</text>
</comment>
<comment type="caution">
    <text evidence="8">Lacks conserved residue(s) required for the propagation of feature annotation.</text>
</comment>
<evidence type="ECO:0000313" key="13">
    <source>
        <dbReference type="Proteomes" id="UP000279799"/>
    </source>
</evidence>
<dbReference type="SUPFAM" id="SSF53955">
    <property type="entry name" value="Lysozyme-like"/>
    <property type="match status" value="1"/>
</dbReference>
<keyword evidence="13" id="KW-1185">Reference proteome</keyword>
<dbReference type="GO" id="GO:0009253">
    <property type="term" value="P:peptidoglycan catabolic process"/>
    <property type="evidence" value="ECO:0007669"/>
    <property type="project" value="TreeGrafter"/>
</dbReference>
<dbReference type="CDD" id="cd13403">
    <property type="entry name" value="MLTF-like"/>
    <property type="match status" value="1"/>
</dbReference>
<evidence type="ECO:0000256" key="3">
    <source>
        <dbReference type="ARBA" id="ARBA00022729"/>
    </source>
</evidence>
<dbReference type="InterPro" id="IPR000189">
    <property type="entry name" value="Transglyc_AS"/>
</dbReference>
<feature type="region of interest" description="Disordered" evidence="9">
    <location>
        <begin position="468"/>
        <end position="497"/>
    </location>
</feature>
<dbReference type="AlphaFoldDB" id="A0A448TW78"/>
<evidence type="ECO:0000256" key="9">
    <source>
        <dbReference type="SAM" id="MobiDB-lite"/>
    </source>
</evidence>
<evidence type="ECO:0000256" key="1">
    <source>
        <dbReference type="ARBA" id="ARBA00007734"/>
    </source>
</evidence>
<dbReference type="Pfam" id="PF00497">
    <property type="entry name" value="SBP_bac_3"/>
    <property type="match status" value="1"/>
</dbReference>
<dbReference type="Proteomes" id="UP000279799">
    <property type="component" value="Chromosome"/>
</dbReference>
<gene>
    <name evidence="8 12" type="primary">mltF</name>
    <name evidence="12" type="ORF">NCTC12871_01691</name>
</gene>
<evidence type="ECO:0000259" key="11">
    <source>
        <dbReference type="SMART" id="SM00062"/>
    </source>
</evidence>
<dbReference type="SUPFAM" id="SSF53850">
    <property type="entry name" value="Periplasmic binding protein-like II"/>
    <property type="match status" value="1"/>
</dbReference>
<organism evidence="12 13">
    <name type="scientific">Actinobacillus delphinicola</name>
    <dbReference type="NCBI Taxonomy" id="51161"/>
    <lineage>
        <taxon>Bacteria</taxon>
        <taxon>Pseudomonadati</taxon>
        <taxon>Pseudomonadota</taxon>
        <taxon>Gammaproteobacteria</taxon>
        <taxon>Pasteurellales</taxon>
        <taxon>Pasteurellaceae</taxon>
        <taxon>Actinobacillus</taxon>
    </lineage>
</organism>
<feature type="active site" evidence="8">
    <location>
        <position position="317"/>
    </location>
</feature>
<feature type="domain" description="Solute-binding protein family 3/N-terminal" evidence="11">
    <location>
        <begin position="50"/>
        <end position="272"/>
    </location>
</feature>
<dbReference type="Gene3D" id="1.10.530.10">
    <property type="match status" value="1"/>
</dbReference>
<keyword evidence="7 8" id="KW-0961">Cell wall biogenesis/degradation</keyword>
<dbReference type="InterPro" id="IPR023703">
    <property type="entry name" value="MltF"/>
</dbReference>
<accession>A0A448TW78</accession>
<feature type="region of interest" description="LT domain" evidence="8">
    <location>
        <begin position="273"/>
        <end position="497"/>
    </location>
</feature>
<keyword evidence="10" id="KW-0812">Transmembrane</keyword>
<proteinExistence type="inferred from homology"/>
<dbReference type="Gene3D" id="3.40.190.10">
    <property type="entry name" value="Periplasmic binding protein-like II"/>
    <property type="match status" value="2"/>
</dbReference>
<dbReference type="RefSeq" id="WP_232019047.1">
    <property type="nucleotide sequence ID" value="NZ_LR134510.1"/>
</dbReference>
<dbReference type="InterPro" id="IPR023346">
    <property type="entry name" value="Lysozyme-like_dom_sf"/>
</dbReference>
<name>A0A448TW78_9PAST</name>
<comment type="similarity">
    <text evidence="8">In the C-terminal section; belongs to the transglycosylase Slt family.</text>
</comment>
<sequence>MKKGIIYLIVFMTALLLWAMDMVFYEGDTRPTKTSDALPSSYNRVKKDDLLRVGVVANPVSYFITSKGATGLEYDLSHAFAKYLGVKINITEYPTREALFHALSEHDIDIAASNLLFDPNKTALYQLGPAYYSASWQLVYHKGTLRPKNLNDLKGTLVVSKGSGLNGLLLELKDQYPNLTWQIEDKTEEELLINVASRKIPYTIANSILVATKQSIRPDIAIAFDVADETTVHWYLAKSDKFDLQAKLLDFMNKAMEDGTIANLEEKYVSHLKEFNYIDSRTYVDAIKNILPKYKPFFEEYRGNLDWRLLAAVAYQESHWNPLATSPTGVRGIMMLTKNTAEAMNVPDRLDAKQSIRGGADYLNFLVQKMPAEIKEDQRIWYALVAYNMGLGHLFDALQLTKDLGGNPYNWLDVKNNLPLLGRREYYSKLKYGHASGIQAFQYVENIRRYLHILNNYYRVKASEDGEGNLLHEEEQVSPPPPPESQPAEEAASKSGM</sequence>
<comment type="function">
    <text evidence="8">Murein-degrading enzyme that degrades murein glycan strands and insoluble, high-molecular weight murein sacculi, with the concomitant formation of a 1,6-anhydromuramoyl product. Lytic transglycosylases (LTs) play an integral role in the metabolism of the peptidoglycan (PG) sacculus. Their lytic action creates space within the PG sacculus to allow for its expansion as well as for the insertion of various structures such as secretion systems and flagella.</text>
</comment>
<dbReference type="GO" id="GO:0008933">
    <property type="term" value="F:peptidoglycan lytic transglycosylase activity"/>
    <property type="evidence" value="ECO:0007669"/>
    <property type="project" value="UniProtKB-UniRule"/>
</dbReference>
<comment type="similarity">
    <text evidence="1">Belongs to the transglycosylase Slt family.</text>
</comment>
<dbReference type="EMBL" id="LR134510">
    <property type="protein sequence ID" value="VEJ10181.1"/>
    <property type="molecule type" value="Genomic_DNA"/>
</dbReference>
<dbReference type="EC" id="4.2.2.n1" evidence="8"/>
<dbReference type="GO" id="GO:0016998">
    <property type="term" value="P:cell wall macromolecule catabolic process"/>
    <property type="evidence" value="ECO:0007669"/>
    <property type="project" value="UniProtKB-UniRule"/>
</dbReference>
<dbReference type="KEGG" id="adp:NCTC12871_01691"/>
<dbReference type="NCBIfam" id="NF008112">
    <property type="entry name" value="PRK10859.1"/>
    <property type="match status" value="1"/>
</dbReference>
<protein>
    <recommendedName>
        <fullName evidence="8">Membrane-bound lytic murein transglycosylase F</fullName>
        <ecNumber evidence="8">4.2.2.n1</ecNumber>
    </recommendedName>
    <alternativeName>
        <fullName evidence="8">Murein lyase F</fullName>
    </alternativeName>
</protein>
<keyword evidence="5 8" id="KW-0998">Cell outer membrane</keyword>
<keyword evidence="10" id="KW-1133">Transmembrane helix</keyword>
<dbReference type="PANTHER" id="PTHR35936">
    <property type="entry name" value="MEMBRANE-BOUND LYTIC MUREIN TRANSGLYCOSYLASE F"/>
    <property type="match status" value="1"/>
</dbReference>
<evidence type="ECO:0000256" key="4">
    <source>
        <dbReference type="ARBA" id="ARBA00023136"/>
    </source>
</evidence>
<dbReference type="GO" id="GO:0009279">
    <property type="term" value="C:cell outer membrane"/>
    <property type="evidence" value="ECO:0007669"/>
    <property type="project" value="UniProtKB-SubCell"/>
</dbReference>
<dbReference type="InterPro" id="IPR008258">
    <property type="entry name" value="Transglycosylase_SLT_dom_1"/>
</dbReference>
<reference evidence="12 13" key="1">
    <citation type="submission" date="2018-12" db="EMBL/GenBank/DDBJ databases">
        <authorList>
            <consortium name="Pathogen Informatics"/>
        </authorList>
    </citation>
    <scope>NUCLEOTIDE SEQUENCE [LARGE SCALE GENOMIC DNA]</scope>
    <source>
        <strain evidence="12 13">NCTC12871</strain>
    </source>
</reference>
<comment type="similarity">
    <text evidence="2">Belongs to the bacterial solute-binding protein 3 family.</text>
</comment>
<evidence type="ECO:0000256" key="7">
    <source>
        <dbReference type="ARBA" id="ARBA00023316"/>
    </source>
</evidence>
<evidence type="ECO:0000256" key="8">
    <source>
        <dbReference type="HAMAP-Rule" id="MF_02016"/>
    </source>
</evidence>
<keyword evidence="4 8" id="KW-0472">Membrane</keyword>
<dbReference type="InterPro" id="IPR001638">
    <property type="entry name" value="Solute-binding_3/MltF_N"/>
</dbReference>
<dbReference type="GO" id="GO:0071555">
    <property type="term" value="P:cell wall organization"/>
    <property type="evidence" value="ECO:0007669"/>
    <property type="project" value="UniProtKB-KW"/>
</dbReference>
<dbReference type="PROSITE" id="PS00922">
    <property type="entry name" value="TRANSGLYCOSYLASE"/>
    <property type="match status" value="1"/>
</dbReference>
<dbReference type="HAMAP" id="MF_02016">
    <property type="entry name" value="MltF"/>
    <property type="match status" value="1"/>
</dbReference>
<keyword evidence="6 8" id="KW-0456">Lyase</keyword>
<dbReference type="PANTHER" id="PTHR35936:SF32">
    <property type="entry name" value="MEMBRANE-BOUND LYTIC MUREIN TRANSGLYCOSYLASE F"/>
    <property type="match status" value="1"/>
</dbReference>
<feature type="transmembrane region" description="Helical" evidence="10">
    <location>
        <begin position="5"/>
        <end position="25"/>
    </location>
</feature>
<evidence type="ECO:0000256" key="6">
    <source>
        <dbReference type="ARBA" id="ARBA00023239"/>
    </source>
</evidence>
<keyword evidence="3 8" id="KW-0732">Signal</keyword>
<dbReference type="CDD" id="cd01009">
    <property type="entry name" value="PBP2_YfhD_N"/>
    <property type="match status" value="1"/>
</dbReference>
<evidence type="ECO:0000256" key="10">
    <source>
        <dbReference type="SAM" id="Phobius"/>
    </source>
</evidence>
<comment type="domain">
    <text evidence="8">The N-terminal domain does not have lytic activity and probably modulates enzymatic activity. The C-terminal domain is the catalytic active domain.</text>
</comment>